<comment type="caution">
    <text evidence="1">The sequence shown here is derived from an EMBL/GenBank/DDBJ whole genome shotgun (WGS) entry which is preliminary data.</text>
</comment>
<evidence type="ECO:0000313" key="1">
    <source>
        <dbReference type="EMBL" id="OGM90387.1"/>
    </source>
</evidence>
<accession>A0A1F8DP43</accession>
<sequence length="280" mass="31272">MNRLKIAAIVLVIVSGLAGSYFIVKNSTPSLLSEKKVLENSGESGISSQSPIEWVKNLVSGDYSQSIGDSNNAKNGSNKETANLTETVAQSLFGKMKIMDQSGNDPFGNFDINNSENQKLVNEALAGFNGSDDIFKISADDNNLKISNDNSREAKNRYLEEIKKISQKHFNTVQYQNFSKEIIDEIDKSCFGEDSLLINKLINIYQLIADDYLNIVVPSDWLDFHKKAVAHYKKNYLTYQFISNCSSDPIGGYLAVQSLQLLIDEAVEVQNLLNEKYKEI</sequence>
<dbReference type="AlphaFoldDB" id="A0A1F8DP43"/>
<organism evidence="1 2">
    <name type="scientific">Candidatus Wolfebacteria bacterium RIFCSPLOWO2_01_FULL_38_11</name>
    <dbReference type="NCBI Taxonomy" id="1802556"/>
    <lineage>
        <taxon>Bacteria</taxon>
        <taxon>Candidatus Wolfeibacteriota</taxon>
    </lineage>
</organism>
<protein>
    <submittedName>
        <fullName evidence="1">Uncharacterized protein</fullName>
    </submittedName>
</protein>
<dbReference type="STRING" id="1802556.A2999_00280"/>
<evidence type="ECO:0000313" key="2">
    <source>
        <dbReference type="Proteomes" id="UP000178798"/>
    </source>
</evidence>
<proteinExistence type="predicted"/>
<name>A0A1F8DP43_9BACT</name>
<dbReference type="EMBL" id="MGIQ01000023">
    <property type="protein sequence ID" value="OGM90387.1"/>
    <property type="molecule type" value="Genomic_DNA"/>
</dbReference>
<gene>
    <name evidence="1" type="ORF">A2999_00280</name>
</gene>
<dbReference type="Proteomes" id="UP000178798">
    <property type="component" value="Unassembled WGS sequence"/>
</dbReference>
<reference evidence="1 2" key="1">
    <citation type="journal article" date="2016" name="Nat. Commun.">
        <title>Thousands of microbial genomes shed light on interconnected biogeochemical processes in an aquifer system.</title>
        <authorList>
            <person name="Anantharaman K."/>
            <person name="Brown C.T."/>
            <person name="Hug L.A."/>
            <person name="Sharon I."/>
            <person name="Castelle C.J."/>
            <person name="Probst A.J."/>
            <person name="Thomas B.C."/>
            <person name="Singh A."/>
            <person name="Wilkins M.J."/>
            <person name="Karaoz U."/>
            <person name="Brodie E.L."/>
            <person name="Williams K.H."/>
            <person name="Hubbard S.S."/>
            <person name="Banfield J.F."/>
        </authorList>
    </citation>
    <scope>NUCLEOTIDE SEQUENCE [LARGE SCALE GENOMIC DNA]</scope>
</reference>